<dbReference type="EMBL" id="BGZK01001659">
    <property type="protein sequence ID" value="GBP84126.1"/>
    <property type="molecule type" value="Genomic_DNA"/>
</dbReference>
<protein>
    <submittedName>
        <fullName evidence="2">Uncharacterized protein</fullName>
    </submittedName>
</protein>
<name>A0A4C1Z6A7_EUMVA</name>
<gene>
    <name evidence="2" type="ORF">EVAR_79238_1</name>
</gene>
<dbReference type="Proteomes" id="UP000299102">
    <property type="component" value="Unassembled WGS sequence"/>
</dbReference>
<accession>A0A4C1Z6A7</accession>
<evidence type="ECO:0000313" key="3">
    <source>
        <dbReference type="Proteomes" id="UP000299102"/>
    </source>
</evidence>
<evidence type="ECO:0000313" key="2">
    <source>
        <dbReference type="EMBL" id="GBP84126.1"/>
    </source>
</evidence>
<evidence type="ECO:0000256" key="1">
    <source>
        <dbReference type="SAM" id="MobiDB-lite"/>
    </source>
</evidence>
<proteinExistence type="predicted"/>
<comment type="caution">
    <text evidence="2">The sequence shown here is derived from an EMBL/GenBank/DDBJ whole genome shotgun (WGS) entry which is preliminary data.</text>
</comment>
<feature type="compositionally biased region" description="Polar residues" evidence="1">
    <location>
        <begin position="1"/>
        <end position="10"/>
    </location>
</feature>
<feature type="region of interest" description="Disordered" evidence="1">
    <location>
        <begin position="1"/>
        <end position="24"/>
    </location>
</feature>
<organism evidence="2 3">
    <name type="scientific">Eumeta variegata</name>
    <name type="common">Bagworm moth</name>
    <name type="synonym">Eumeta japonica</name>
    <dbReference type="NCBI Taxonomy" id="151549"/>
    <lineage>
        <taxon>Eukaryota</taxon>
        <taxon>Metazoa</taxon>
        <taxon>Ecdysozoa</taxon>
        <taxon>Arthropoda</taxon>
        <taxon>Hexapoda</taxon>
        <taxon>Insecta</taxon>
        <taxon>Pterygota</taxon>
        <taxon>Neoptera</taxon>
        <taxon>Endopterygota</taxon>
        <taxon>Lepidoptera</taxon>
        <taxon>Glossata</taxon>
        <taxon>Ditrysia</taxon>
        <taxon>Tineoidea</taxon>
        <taxon>Psychidae</taxon>
        <taxon>Oiketicinae</taxon>
        <taxon>Eumeta</taxon>
    </lineage>
</organism>
<reference evidence="2 3" key="1">
    <citation type="journal article" date="2019" name="Commun. Biol.">
        <title>The bagworm genome reveals a unique fibroin gene that provides high tensile strength.</title>
        <authorList>
            <person name="Kono N."/>
            <person name="Nakamura H."/>
            <person name="Ohtoshi R."/>
            <person name="Tomita M."/>
            <person name="Numata K."/>
            <person name="Arakawa K."/>
        </authorList>
    </citation>
    <scope>NUCLEOTIDE SEQUENCE [LARGE SCALE GENOMIC DNA]</scope>
</reference>
<dbReference type="AlphaFoldDB" id="A0A4C1Z6A7"/>
<sequence>MLKRAQQFSTLAPDKGGRTPSLDRGFDVANRELCNNISKQQRSRDRSCTNVTNMIFLYLKQGQDEEKQGLQPTDVVDVSRERDRLYLLSIAIAQESIAYD</sequence>
<keyword evidence="3" id="KW-1185">Reference proteome</keyword>